<keyword evidence="1" id="KW-0479">Metal-binding</keyword>
<reference evidence="8" key="1">
    <citation type="submission" date="2015-08" db="UniProtKB">
        <authorList>
            <consortium name="WormBaseParasite"/>
        </authorList>
    </citation>
    <scope>IDENTIFICATION</scope>
</reference>
<evidence type="ECO:0000256" key="5">
    <source>
        <dbReference type="SAM" id="Coils"/>
    </source>
</evidence>
<dbReference type="GO" id="GO:0005737">
    <property type="term" value="C:cytoplasm"/>
    <property type="evidence" value="ECO:0007669"/>
    <property type="project" value="TreeGrafter"/>
</dbReference>
<keyword evidence="3" id="KW-0862">Zinc</keyword>
<dbReference type="WBParaSite" id="SSTP_0000309900.1">
    <property type="protein sequence ID" value="SSTP_0000309900.1"/>
    <property type="gene ID" value="SSTP_0000309900"/>
</dbReference>
<dbReference type="PANTHER" id="PTHR10044">
    <property type="entry name" value="INHIBITOR OF APOPTOSIS"/>
    <property type="match status" value="1"/>
</dbReference>
<dbReference type="Pfam" id="PF13920">
    <property type="entry name" value="zf-C3HC4_3"/>
    <property type="match status" value="1"/>
</dbReference>
<dbReference type="STRING" id="6248.A0A0K0E0T7"/>
<evidence type="ECO:0000313" key="8">
    <source>
        <dbReference type="WBParaSite" id="SSTP_0000309900.1"/>
    </source>
</evidence>
<proteinExistence type="predicted"/>
<evidence type="ECO:0000313" key="7">
    <source>
        <dbReference type="Proteomes" id="UP000035681"/>
    </source>
</evidence>
<name>A0A0K0E0T7_STRER</name>
<dbReference type="GO" id="GO:0051726">
    <property type="term" value="P:regulation of cell cycle"/>
    <property type="evidence" value="ECO:0007669"/>
    <property type="project" value="TreeGrafter"/>
</dbReference>
<sequence>MIFRDIKNFSSIQNDTNSFAIPSEKADFLLLKHNAKSLYYFFFSDPSKSKVLNLEGSFNSLYEEFLIFDFFYLKNEKLVLLIKSTNNRHLYIVSGNIHFEDGTVHTDDNETVDTGIICDERGRKCCVTFDNIGPVIIDYPVIQGRNNFPIKLFHISEYFETKVNKLQIIIPEIRPENEVICSNPFISNNYIYFFIQMSTQILAIPITSDNYTYTENYFKAKILNTYPEKDKEMPLKNICARDILSFNDFLLVYCYQNLEANIDKPSLWKLNFNSLVWTKLEFVLSHHYPSHDVKLRSYDNRAFLVGVCNVKNCVEKNHFYEFDLSLLISDNKENTLIDKDNLDGNKNSITSWKSKSASNPNFTALPTNNKIKKDESLTQSTISLDSGSCSAEENNLSHNDNPIPSRVFPLNWSKKMSLEGVTQITEQIRQAKEMGYDEELIFQALQENSLLDDVIIPYTSTSALVEKLIHLTNKQNNNYTNITKPKIDTIGSSYLTASKSFSENVRPKRYERAGSRLGGRATRYHTLSNFERSPIVHPSLVTSSTSLPSTLSRSNLSLSNQNLLKTAEDSITRLYDTCQKEKEHYLIACKENVKTLEDKLSIEKQQRMRLQRLCEEKDDTIRHLKDSNLRYKNFEARLANANKSIEDWITKYQTSETEKIKIETDCNRRVEKLIKEKELLQRKIENQTSDRLKIKDLTLENGRLKEKIHQLESRIELFSNRESYEAQLNDLKVENYRLTQQINSLSLCLCCCTSKPDTIFLPCWHLLCCQNCSTSLYDCPICRTSLQGKVKVFLG</sequence>
<dbReference type="Proteomes" id="UP000035681">
    <property type="component" value="Unplaced"/>
</dbReference>
<dbReference type="PROSITE" id="PS50089">
    <property type="entry name" value="ZF_RING_2"/>
    <property type="match status" value="1"/>
</dbReference>
<dbReference type="Gene3D" id="3.30.40.10">
    <property type="entry name" value="Zinc/RING finger domain, C3HC4 (zinc finger)"/>
    <property type="match status" value="1"/>
</dbReference>
<keyword evidence="5" id="KW-0175">Coiled coil</keyword>
<accession>A0A0K0E0T7</accession>
<protein>
    <submittedName>
        <fullName evidence="8 9">RING-type domain-containing protein</fullName>
    </submittedName>
</protein>
<evidence type="ECO:0000313" key="9">
    <source>
        <dbReference type="WBParaSite" id="TCONS_00000435.p1"/>
    </source>
</evidence>
<dbReference type="GO" id="GO:0008270">
    <property type="term" value="F:zinc ion binding"/>
    <property type="evidence" value="ECO:0007669"/>
    <property type="project" value="UniProtKB-KW"/>
</dbReference>
<dbReference type="GO" id="GO:0031398">
    <property type="term" value="P:positive regulation of protein ubiquitination"/>
    <property type="evidence" value="ECO:0007669"/>
    <property type="project" value="TreeGrafter"/>
</dbReference>
<dbReference type="InterPro" id="IPR013083">
    <property type="entry name" value="Znf_RING/FYVE/PHD"/>
</dbReference>
<evidence type="ECO:0000256" key="2">
    <source>
        <dbReference type="ARBA" id="ARBA00022771"/>
    </source>
</evidence>
<dbReference type="GO" id="GO:0005634">
    <property type="term" value="C:nucleus"/>
    <property type="evidence" value="ECO:0007669"/>
    <property type="project" value="TreeGrafter"/>
</dbReference>
<keyword evidence="7" id="KW-1185">Reference proteome</keyword>
<dbReference type="InterPro" id="IPR001841">
    <property type="entry name" value="Znf_RING"/>
</dbReference>
<dbReference type="PANTHER" id="PTHR10044:SF139">
    <property type="entry name" value="DEATH-ASSOCIATED INHIBITOR OF APOPTOSIS 2"/>
    <property type="match status" value="1"/>
</dbReference>
<dbReference type="FunFam" id="1.10.1170.10:FF:000002">
    <property type="entry name" value="Baculoviral IAP repeat containing 7"/>
    <property type="match status" value="1"/>
</dbReference>
<keyword evidence="2 4" id="KW-0863">Zinc-finger</keyword>
<dbReference type="AlphaFoldDB" id="A0A0K0E0T7"/>
<dbReference type="InterPro" id="IPR050784">
    <property type="entry name" value="IAP"/>
</dbReference>
<dbReference type="GO" id="GO:0043027">
    <property type="term" value="F:cysteine-type endopeptidase inhibitor activity involved in apoptotic process"/>
    <property type="evidence" value="ECO:0007669"/>
    <property type="project" value="TreeGrafter"/>
</dbReference>
<evidence type="ECO:0000259" key="6">
    <source>
        <dbReference type="PROSITE" id="PS50089"/>
    </source>
</evidence>
<dbReference type="GO" id="GO:0061630">
    <property type="term" value="F:ubiquitin protein ligase activity"/>
    <property type="evidence" value="ECO:0007669"/>
    <property type="project" value="TreeGrafter"/>
</dbReference>
<dbReference type="GO" id="GO:0043066">
    <property type="term" value="P:negative regulation of apoptotic process"/>
    <property type="evidence" value="ECO:0007669"/>
    <property type="project" value="TreeGrafter"/>
</dbReference>
<dbReference type="WBParaSite" id="TCONS_00000435.p1">
    <property type="protein sequence ID" value="TCONS_00000435.p1"/>
    <property type="gene ID" value="XLOC_000445"/>
</dbReference>
<evidence type="ECO:0000256" key="1">
    <source>
        <dbReference type="ARBA" id="ARBA00022723"/>
    </source>
</evidence>
<organism evidence="8">
    <name type="scientific">Strongyloides stercoralis</name>
    <name type="common">Threadworm</name>
    <dbReference type="NCBI Taxonomy" id="6248"/>
    <lineage>
        <taxon>Eukaryota</taxon>
        <taxon>Metazoa</taxon>
        <taxon>Ecdysozoa</taxon>
        <taxon>Nematoda</taxon>
        <taxon>Chromadorea</taxon>
        <taxon>Rhabditida</taxon>
        <taxon>Tylenchina</taxon>
        <taxon>Panagrolaimomorpha</taxon>
        <taxon>Strongyloidoidea</taxon>
        <taxon>Strongyloididae</taxon>
        <taxon>Strongyloides</taxon>
    </lineage>
</organism>
<feature type="coiled-coil region" evidence="5">
    <location>
        <begin position="586"/>
        <end position="741"/>
    </location>
</feature>
<evidence type="ECO:0000256" key="4">
    <source>
        <dbReference type="PROSITE-ProRule" id="PRU00175"/>
    </source>
</evidence>
<evidence type="ECO:0000256" key="3">
    <source>
        <dbReference type="ARBA" id="ARBA00022833"/>
    </source>
</evidence>
<feature type="domain" description="RING-type" evidence="6">
    <location>
        <begin position="748"/>
        <end position="783"/>
    </location>
</feature>